<name>A0A401SSJ1_CHIPU</name>
<feature type="compositionally biased region" description="Basic and acidic residues" evidence="2">
    <location>
        <begin position="57"/>
        <end position="67"/>
    </location>
</feature>
<dbReference type="OrthoDB" id="5914531at2759"/>
<dbReference type="OMA" id="ASWPRES"/>
<keyword evidence="4" id="KW-1185">Reference proteome</keyword>
<dbReference type="PANTHER" id="PTHR15127:SF28">
    <property type="entry name" value="SH2 DOMAIN-CONTAINING ADAPTER PROTEIN F"/>
    <property type="match status" value="1"/>
</dbReference>
<proteinExistence type="predicted"/>
<gene>
    <name evidence="3" type="ORF">chiPu_0011801</name>
</gene>
<evidence type="ECO:0000313" key="4">
    <source>
        <dbReference type="Proteomes" id="UP000287033"/>
    </source>
</evidence>
<reference evidence="3 4" key="1">
    <citation type="journal article" date="2018" name="Nat. Ecol. Evol.">
        <title>Shark genomes provide insights into elasmobranch evolution and the origin of vertebrates.</title>
        <authorList>
            <person name="Hara Y"/>
            <person name="Yamaguchi K"/>
            <person name="Onimaru K"/>
            <person name="Kadota M"/>
            <person name="Koyanagi M"/>
            <person name="Keeley SD"/>
            <person name="Tatsumi K"/>
            <person name="Tanaka K"/>
            <person name="Motone F"/>
            <person name="Kageyama Y"/>
            <person name="Nozu R"/>
            <person name="Adachi N"/>
            <person name="Nishimura O"/>
            <person name="Nakagawa R"/>
            <person name="Tanegashima C"/>
            <person name="Kiyatake I"/>
            <person name="Matsumoto R"/>
            <person name="Murakumo K"/>
            <person name="Nishida K"/>
            <person name="Terakita A"/>
            <person name="Kuratani S"/>
            <person name="Sato K"/>
            <person name="Hyodo S Kuraku.S."/>
        </authorList>
    </citation>
    <scope>NUCLEOTIDE SEQUENCE [LARGE SCALE GENOMIC DNA]</scope>
</reference>
<dbReference type="AlphaFoldDB" id="A0A401SSJ1"/>
<dbReference type="Proteomes" id="UP000287033">
    <property type="component" value="Unassembled WGS sequence"/>
</dbReference>
<feature type="compositionally biased region" description="Basic and acidic residues" evidence="2">
    <location>
        <begin position="88"/>
        <end position="116"/>
    </location>
</feature>
<dbReference type="PANTHER" id="PTHR15127">
    <property type="entry name" value="HEAVYWEIGHT, ISOFORM A"/>
    <property type="match status" value="1"/>
</dbReference>
<evidence type="ECO:0008006" key="5">
    <source>
        <dbReference type="Google" id="ProtNLM"/>
    </source>
</evidence>
<comment type="caution">
    <text evidence="3">The sequence shown here is derived from an EMBL/GenBank/DDBJ whole genome shotgun (WGS) entry which is preliminary data.</text>
</comment>
<evidence type="ECO:0000256" key="1">
    <source>
        <dbReference type="ARBA" id="ARBA00022999"/>
    </source>
</evidence>
<evidence type="ECO:0000313" key="3">
    <source>
        <dbReference type="EMBL" id="GCC33332.1"/>
    </source>
</evidence>
<evidence type="ECO:0000256" key="2">
    <source>
        <dbReference type="SAM" id="MobiDB-lite"/>
    </source>
</evidence>
<accession>A0A401SSJ1</accession>
<feature type="region of interest" description="Disordered" evidence="2">
    <location>
        <begin position="57"/>
        <end position="116"/>
    </location>
</feature>
<protein>
    <recommendedName>
        <fullName evidence="5">SH2 domain-containing protein</fullName>
    </recommendedName>
</protein>
<dbReference type="InterPro" id="IPR051846">
    <property type="entry name" value="SH2_domain_adapters"/>
</dbReference>
<dbReference type="GO" id="GO:0001784">
    <property type="term" value="F:phosphotyrosine residue binding"/>
    <property type="evidence" value="ECO:0007669"/>
    <property type="project" value="TreeGrafter"/>
</dbReference>
<sequence length="164" mass="19077">MYRGDLSMSERDKVIILEDYADPFDAKQSGVTQVGQEKVTENDGYMEPYEAQKMMAEIRRRGSKDVSSRPLPLYDTPYEPMENGGESDMEKLVTHRLRESRLPEDDERPPGEYDQPWEWKKDRISKAFAGFERSSGCPWAVWESAEEPLCLQQVTAFRTTRTRK</sequence>
<dbReference type="EMBL" id="BEZZ01000507">
    <property type="protein sequence ID" value="GCC33332.1"/>
    <property type="molecule type" value="Genomic_DNA"/>
</dbReference>
<dbReference type="STRING" id="137246.A0A401SSJ1"/>
<keyword evidence="1" id="KW-0727">SH2 domain</keyword>
<organism evidence="3 4">
    <name type="scientific">Chiloscyllium punctatum</name>
    <name type="common">Brownbanded bambooshark</name>
    <name type="synonym">Hemiscyllium punctatum</name>
    <dbReference type="NCBI Taxonomy" id="137246"/>
    <lineage>
        <taxon>Eukaryota</taxon>
        <taxon>Metazoa</taxon>
        <taxon>Chordata</taxon>
        <taxon>Craniata</taxon>
        <taxon>Vertebrata</taxon>
        <taxon>Chondrichthyes</taxon>
        <taxon>Elasmobranchii</taxon>
        <taxon>Galeomorphii</taxon>
        <taxon>Galeoidea</taxon>
        <taxon>Orectolobiformes</taxon>
        <taxon>Hemiscylliidae</taxon>
        <taxon>Chiloscyllium</taxon>
    </lineage>
</organism>